<reference evidence="1" key="1">
    <citation type="submission" date="2021-05" db="EMBL/GenBank/DDBJ databases">
        <authorList>
            <person name="Scholz U."/>
            <person name="Mascher M."/>
            <person name="Fiebig A."/>
        </authorList>
    </citation>
    <scope>NUCLEOTIDE SEQUENCE [LARGE SCALE GENOMIC DNA]</scope>
</reference>
<evidence type="ECO:0000313" key="2">
    <source>
        <dbReference type="Proteomes" id="UP001732700"/>
    </source>
</evidence>
<name>A0ACD5WV33_AVESA</name>
<evidence type="ECO:0000313" key="1">
    <source>
        <dbReference type="EnsemblPlants" id="AVESA.00010b.r2.4CG1280130.1.CDS"/>
    </source>
</evidence>
<reference evidence="1" key="2">
    <citation type="submission" date="2025-09" db="UniProtKB">
        <authorList>
            <consortium name="EnsemblPlants"/>
        </authorList>
    </citation>
    <scope>IDENTIFICATION</scope>
</reference>
<proteinExistence type="predicted"/>
<dbReference type="EnsemblPlants" id="AVESA.00010b.r2.4CG1280130.1">
    <property type="protein sequence ID" value="AVESA.00010b.r2.4CG1280130.1.CDS"/>
    <property type="gene ID" value="AVESA.00010b.r2.4CG1280130"/>
</dbReference>
<dbReference type="Proteomes" id="UP001732700">
    <property type="component" value="Chromosome 4C"/>
</dbReference>
<organism evidence="1 2">
    <name type="scientific">Avena sativa</name>
    <name type="common">Oat</name>
    <dbReference type="NCBI Taxonomy" id="4498"/>
    <lineage>
        <taxon>Eukaryota</taxon>
        <taxon>Viridiplantae</taxon>
        <taxon>Streptophyta</taxon>
        <taxon>Embryophyta</taxon>
        <taxon>Tracheophyta</taxon>
        <taxon>Spermatophyta</taxon>
        <taxon>Magnoliopsida</taxon>
        <taxon>Liliopsida</taxon>
        <taxon>Poales</taxon>
        <taxon>Poaceae</taxon>
        <taxon>BOP clade</taxon>
        <taxon>Pooideae</taxon>
        <taxon>Poodae</taxon>
        <taxon>Poeae</taxon>
        <taxon>Poeae Chloroplast Group 1 (Aveneae type)</taxon>
        <taxon>Aveninae</taxon>
        <taxon>Avena</taxon>
    </lineage>
</organism>
<protein>
    <submittedName>
        <fullName evidence="1">Uncharacterized protein</fullName>
    </submittedName>
</protein>
<keyword evidence="2" id="KW-1185">Reference proteome</keyword>
<accession>A0ACD5WV33</accession>
<sequence>MTSLQKWRSPIICLSPPLDPVPRPAAQFTLSDSPRARHTPHRPIDLRRRSLGTPEMADDSIGYLDIFVHDARDINNVCIYHKQDVYAKLCLTSDPDASRSTKVIDGGGRNPVFDEGLRLDVRTVEAASLRCEVWMLSRVRNYLEDQLLGFALVPLADILVAADRKLLAQEFPMSSTDLFHTPAGFVRLSLSYVGSSPDVIEISPPEKKSVSGVIDSGRNGRLDPCEIGKIEFLDLNMACENQMMVSRYFEMGTLECSEGTVEAEDRKLLQQHDEAVPGAGVSPNNLEEYPDESPLLSCVSTTGSSAGDSALPPSVSEPSETTVAAASSGESQREKSQGVTDGEADSSEAPPANRDEVVKPAVISVNLQPGESVVQQDIVDMYMRSMKQFTDSLAKMKLPLDVVENSSSPSTDSTDSSTAEKPSPTKGSRVFYGSRAFF</sequence>